<reference evidence="1 2" key="1">
    <citation type="journal article" date="2019" name="Sci. Rep.">
        <title>Nanopore sequencing improves the draft genome of the human pathogenic amoeba Naegleria fowleri.</title>
        <authorList>
            <person name="Liechti N."/>
            <person name="Schurch N."/>
            <person name="Bruggmann R."/>
            <person name="Wittwer M."/>
        </authorList>
    </citation>
    <scope>NUCLEOTIDE SEQUENCE [LARGE SCALE GENOMIC DNA]</scope>
    <source>
        <strain evidence="1 2">ATCC 30894</strain>
    </source>
</reference>
<accession>A0A6A5BZD2</accession>
<proteinExistence type="predicted"/>
<dbReference type="VEuPathDB" id="AmoebaDB:NF0008310"/>
<keyword evidence="2" id="KW-1185">Reference proteome</keyword>
<dbReference type="VEuPathDB" id="AmoebaDB:NfTy_033740"/>
<gene>
    <name evidence="1" type="ORF">FDP41_002010</name>
</gene>
<evidence type="ECO:0000313" key="1">
    <source>
        <dbReference type="EMBL" id="KAF0978940.1"/>
    </source>
</evidence>
<sequence length="316" mass="35725">MDIPSFISETPLILSIPITGTDVNDDHTPSFPDVLTRLSFSKNPSSSMSSVPSIGTLFLQVRLRIFKFSSPSRFLLKDLNEHSLSREHITRQHVAEETGIAFSLPISYGGMVKDYSANGLISKSTFMFDNDQALELEGEIDVFKIHMFSGCRFEFSSRFVERRRQQDLASLMVDMGDESSSVLLYSENISSLFTSLAERKVLPLNIELCRKFRRATLDCWCFKKMSSQKDIHVSILSLKSNKIDSASLIILEHVTTLYDYERLNNEHVELCPKLLIDVASSIEFQNDVQNVNPNAHHMTSSLSDHFKLALISCVTP</sequence>
<dbReference type="GeneID" id="68109228"/>
<dbReference type="AlphaFoldDB" id="A0A6A5BZD2"/>
<organism evidence="1 2">
    <name type="scientific">Naegleria fowleri</name>
    <name type="common">Brain eating amoeba</name>
    <dbReference type="NCBI Taxonomy" id="5763"/>
    <lineage>
        <taxon>Eukaryota</taxon>
        <taxon>Discoba</taxon>
        <taxon>Heterolobosea</taxon>
        <taxon>Tetramitia</taxon>
        <taxon>Eutetramitia</taxon>
        <taxon>Vahlkampfiidae</taxon>
        <taxon>Naegleria</taxon>
    </lineage>
</organism>
<protein>
    <submittedName>
        <fullName evidence="1">Uncharacterized protein</fullName>
    </submittedName>
</protein>
<dbReference type="OrthoDB" id="10484650at2759"/>
<dbReference type="VEuPathDB" id="AmoebaDB:FDP41_002010"/>
<dbReference type="Proteomes" id="UP000444721">
    <property type="component" value="Unassembled WGS sequence"/>
</dbReference>
<name>A0A6A5BZD2_NAEFO</name>
<dbReference type="RefSeq" id="XP_044563653.1">
    <property type="nucleotide sequence ID" value="XM_044705159.1"/>
</dbReference>
<evidence type="ECO:0000313" key="2">
    <source>
        <dbReference type="Proteomes" id="UP000444721"/>
    </source>
</evidence>
<dbReference type="EMBL" id="VFQX01000028">
    <property type="protein sequence ID" value="KAF0978940.1"/>
    <property type="molecule type" value="Genomic_DNA"/>
</dbReference>
<comment type="caution">
    <text evidence="1">The sequence shown here is derived from an EMBL/GenBank/DDBJ whole genome shotgun (WGS) entry which is preliminary data.</text>
</comment>